<sequence>MKNEGNSCKIVKDRLFIESEFILKNLNKKLSLVGIASAGLLLLSGCVQTHIVDGVRVPTEAATQGLTYQILVKPMSAFVDLFANNMHLGYGWGIVLVTLIIRFLILPLGLNQAYKSTYMQEKTAYLAPVFEPLNARLKAATTPEERMAAQQALMKAQKDNGINMLSSMGCLPLLIQWPFFIALYNAAAYTPGISTATFFGIDLGRSSIVITLIAGVFYFLQTWISTKSMTPEQKKTGLTMLIMSPVMIIIFSFMSPAGVALYWAVGGIVMVIQQIIITYVMKPRMRQKIDEEFKNNPPKMADLPKDVTPKSATQQGLKDLDAPRKKNNNGRNAGKQKRK</sequence>
<keyword evidence="3 12" id="KW-1003">Cell membrane</keyword>
<evidence type="ECO:0000259" key="14">
    <source>
        <dbReference type="Pfam" id="PF02096"/>
    </source>
</evidence>
<dbReference type="EMBL" id="AMQS01000034">
    <property type="protein sequence ID" value="EKF50700.1"/>
    <property type="molecule type" value="Genomic_DNA"/>
</dbReference>
<evidence type="ECO:0000256" key="4">
    <source>
        <dbReference type="ARBA" id="ARBA00022692"/>
    </source>
</evidence>
<dbReference type="GO" id="GO:0051205">
    <property type="term" value="P:protein insertion into membrane"/>
    <property type="evidence" value="ECO:0007669"/>
    <property type="project" value="TreeGrafter"/>
</dbReference>
<dbReference type="InterPro" id="IPR028055">
    <property type="entry name" value="YidC/Oxa/ALB_C"/>
</dbReference>
<dbReference type="GO" id="GO:0015031">
    <property type="term" value="P:protein transport"/>
    <property type="evidence" value="ECO:0007669"/>
    <property type="project" value="UniProtKB-KW"/>
</dbReference>
<dbReference type="InterPro" id="IPR047196">
    <property type="entry name" value="YidC_ALB_C"/>
</dbReference>
<keyword evidence="9" id="KW-0564">Palmitate</keyword>
<comment type="similarity">
    <text evidence="12">Belongs to the OXA1/ALB3/YidC family. Type 2 subfamily.</text>
</comment>
<dbReference type="InterPro" id="IPR023060">
    <property type="entry name" value="YidC/YidC1/YidC2_Firmicutes"/>
</dbReference>
<dbReference type="PANTHER" id="PTHR12428:SF65">
    <property type="entry name" value="CYTOCHROME C OXIDASE ASSEMBLY PROTEIN COX18, MITOCHONDRIAL"/>
    <property type="match status" value="1"/>
</dbReference>
<keyword evidence="10 12" id="KW-0143">Chaperone</keyword>
<comment type="subcellular location">
    <subcellularLocation>
        <location evidence="1 12">Cell membrane</location>
        <topology evidence="1 12">Multi-pass membrane protein</topology>
    </subcellularLocation>
</comment>
<gene>
    <name evidence="12" type="primary">yidC</name>
    <name evidence="15" type="ORF">C426_1929</name>
</gene>
<evidence type="ECO:0000256" key="7">
    <source>
        <dbReference type="ARBA" id="ARBA00022989"/>
    </source>
</evidence>
<keyword evidence="2 12" id="KW-0813">Transport</keyword>
<dbReference type="PATRIC" id="fig|1231377.3.peg.1912"/>
<dbReference type="PRINTS" id="PR00701">
    <property type="entry name" value="60KDINNERMP"/>
</dbReference>
<evidence type="ECO:0000256" key="13">
    <source>
        <dbReference type="SAM" id="MobiDB-lite"/>
    </source>
</evidence>
<keyword evidence="6 12" id="KW-0653">Protein transport</keyword>
<organism evidence="15 16">
    <name type="scientific">Lactococcus garvieae DCC43</name>
    <dbReference type="NCBI Taxonomy" id="1231377"/>
    <lineage>
        <taxon>Bacteria</taxon>
        <taxon>Bacillati</taxon>
        <taxon>Bacillota</taxon>
        <taxon>Bacilli</taxon>
        <taxon>Lactobacillales</taxon>
        <taxon>Streptococcaceae</taxon>
        <taxon>Lactococcus</taxon>
    </lineage>
</organism>
<dbReference type="InterPro" id="IPR001708">
    <property type="entry name" value="YidC/ALB3/OXA1/COX18"/>
</dbReference>
<feature type="transmembrane region" description="Helical" evidence="12">
    <location>
        <begin position="164"/>
        <end position="187"/>
    </location>
</feature>
<evidence type="ECO:0000256" key="10">
    <source>
        <dbReference type="ARBA" id="ARBA00023186"/>
    </source>
</evidence>
<reference evidence="15 16" key="1">
    <citation type="journal article" date="2012" name="J. Bacteriol.">
        <title>Genome Sequence of the Bacteriocin-Producing Strain Lactococcus garvieae DCC43.</title>
        <authorList>
            <person name="Gabrielsen C."/>
            <person name="Brede D.A."/>
            <person name="Hernandez P.E."/>
            <person name="Nes I.F."/>
            <person name="Diep D.B."/>
        </authorList>
    </citation>
    <scope>NUCLEOTIDE SEQUENCE [LARGE SCALE GENOMIC DNA]</scope>
    <source>
        <strain evidence="15 16">DCC43</strain>
    </source>
</reference>
<evidence type="ECO:0000256" key="6">
    <source>
        <dbReference type="ARBA" id="ARBA00022927"/>
    </source>
</evidence>
<comment type="caution">
    <text evidence="15">The sequence shown here is derived from an EMBL/GenBank/DDBJ whole genome shotgun (WGS) entry which is preliminary data.</text>
</comment>
<dbReference type="CDD" id="cd20070">
    <property type="entry name" value="5TM_YidC_Alb3"/>
    <property type="match status" value="1"/>
</dbReference>
<dbReference type="NCBIfam" id="NF002687">
    <property type="entry name" value="PRK02463.1"/>
    <property type="match status" value="1"/>
</dbReference>
<dbReference type="PANTHER" id="PTHR12428">
    <property type="entry name" value="OXA1"/>
    <property type="match status" value="1"/>
</dbReference>
<dbReference type="Pfam" id="PF02096">
    <property type="entry name" value="60KD_IMP"/>
    <property type="match status" value="1"/>
</dbReference>
<evidence type="ECO:0000256" key="9">
    <source>
        <dbReference type="ARBA" id="ARBA00023139"/>
    </source>
</evidence>
<dbReference type="Proteomes" id="UP000006787">
    <property type="component" value="Unassembled WGS sequence"/>
</dbReference>
<evidence type="ECO:0000256" key="1">
    <source>
        <dbReference type="ARBA" id="ARBA00004651"/>
    </source>
</evidence>
<proteinExistence type="inferred from homology"/>
<keyword evidence="5 12" id="KW-0732">Signal</keyword>
<keyword evidence="7 12" id="KW-1133">Transmembrane helix</keyword>
<accession>K2PH10</accession>
<feature type="transmembrane region" description="Helical" evidence="12">
    <location>
        <begin position="90"/>
        <end position="110"/>
    </location>
</feature>
<name>K2PH10_9LACT</name>
<keyword evidence="4 12" id="KW-0812">Transmembrane</keyword>
<keyword evidence="11" id="KW-0449">Lipoprotein</keyword>
<feature type="transmembrane region" description="Helical" evidence="12">
    <location>
        <begin position="260"/>
        <end position="281"/>
    </location>
</feature>
<feature type="transmembrane region" description="Helical" evidence="12">
    <location>
        <begin position="30"/>
        <end position="51"/>
    </location>
</feature>
<evidence type="ECO:0000256" key="8">
    <source>
        <dbReference type="ARBA" id="ARBA00023136"/>
    </source>
</evidence>
<comment type="function">
    <text evidence="12">Required for the insertion and/or proper folding and/or complex formation of integral membrane proteins into the membrane. Involved in integration of membrane proteins that insert both dependently and independently of the Sec translocase complex, as well as at least some lipoproteins.</text>
</comment>
<dbReference type="GO" id="GO:0005886">
    <property type="term" value="C:plasma membrane"/>
    <property type="evidence" value="ECO:0007669"/>
    <property type="project" value="UniProtKB-SubCell"/>
</dbReference>
<feature type="transmembrane region" description="Helical" evidence="12">
    <location>
        <begin position="236"/>
        <end position="254"/>
    </location>
</feature>
<feature type="region of interest" description="Disordered" evidence="13">
    <location>
        <begin position="292"/>
        <end position="339"/>
    </location>
</feature>
<dbReference type="GO" id="GO:0032977">
    <property type="term" value="F:membrane insertase activity"/>
    <property type="evidence" value="ECO:0007669"/>
    <property type="project" value="InterPro"/>
</dbReference>
<keyword evidence="8 12" id="KW-0472">Membrane</keyword>
<evidence type="ECO:0000256" key="11">
    <source>
        <dbReference type="ARBA" id="ARBA00023288"/>
    </source>
</evidence>
<evidence type="ECO:0000313" key="15">
    <source>
        <dbReference type="EMBL" id="EKF50700.1"/>
    </source>
</evidence>
<dbReference type="HAMAP" id="MF_01811">
    <property type="entry name" value="YidC_type2"/>
    <property type="match status" value="1"/>
</dbReference>
<feature type="transmembrane region" description="Helical" evidence="12">
    <location>
        <begin position="207"/>
        <end position="224"/>
    </location>
</feature>
<evidence type="ECO:0000256" key="12">
    <source>
        <dbReference type="HAMAP-Rule" id="MF_01811"/>
    </source>
</evidence>
<evidence type="ECO:0000256" key="3">
    <source>
        <dbReference type="ARBA" id="ARBA00022475"/>
    </source>
</evidence>
<dbReference type="AlphaFoldDB" id="K2PH10"/>
<dbReference type="NCBIfam" id="TIGR03592">
    <property type="entry name" value="yidC_oxa1_cterm"/>
    <property type="match status" value="1"/>
</dbReference>
<evidence type="ECO:0000313" key="16">
    <source>
        <dbReference type="Proteomes" id="UP000006787"/>
    </source>
</evidence>
<feature type="domain" description="Membrane insertase YidC/Oxa/ALB C-terminal" evidence="14">
    <location>
        <begin position="90"/>
        <end position="278"/>
    </location>
</feature>
<protein>
    <recommendedName>
        <fullName evidence="12">Membrane protein insertase YidC</fullName>
    </recommendedName>
    <alternativeName>
        <fullName evidence="12">Foldase YidC</fullName>
    </alternativeName>
    <alternativeName>
        <fullName evidence="12">Membrane integrase YidC</fullName>
    </alternativeName>
    <alternativeName>
        <fullName evidence="12">Membrane protein YidC</fullName>
    </alternativeName>
</protein>
<dbReference type="eggNOG" id="COG0706">
    <property type="taxonomic scope" value="Bacteria"/>
</dbReference>
<evidence type="ECO:0000256" key="2">
    <source>
        <dbReference type="ARBA" id="ARBA00022448"/>
    </source>
</evidence>
<evidence type="ECO:0000256" key="5">
    <source>
        <dbReference type="ARBA" id="ARBA00022729"/>
    </source>
</evidence>